<dbReference type="NCBIfam" id="TIGR00370">
    <property type="entry name" value="5-oxoprolinase subunit PxpB"/>
    <property type="match status" value="1"/>
</dbReference>
<dbReference type="Gene3D" id="2.40.100.10">
    <property type="entry name" value="Cyclophilin-like"/>
    <property type="match status" value="1"/>
</dbReference>
<evidence type="ECO:0000313" key="5">
    <source>
        <dbReference type="EMBL" id="RVT56678.1"/>
    </source>
</evidence>
<feature type="domain" description="Carboxyltransferase" evidence="4">
    <location>
        <begin position="12"/>
        <end position="227"/>
    </location>
</feature>
<accession>A0A3S3SGA2</accession>
<dbReference type="Proteomes" id="UP000288024">
    <property type="component" value="Unassembled WGS sequence"/>
</dbReference>
<evidence type="ECO:0000313" key="6">
    <source>
        <dbReference type="Proteomes" id="UP000288024"/>
    </source>
</evidence>
<protein>
    <submittedName>
        <fullName evidence="5">5-oxoprolinase subunit PxpB</fullName>
        <ecNumber evidence="5">3.5.2.9</ecNumber>
    </submittedName>
</protein>
<dbReference type="InterPro" id="IPR010016">
    <property type="entry name" value="PxpB"/>
</dbReference>
<dbReference type="InterPro" id="IPR003833">
    <property type="entry name" value="CT_C_D"/>
</dbReference>
<keyword evidence="3" id="KW-0067">ATP-binding</keyword>
<keyword evidence="2 5" id="KW-0378">Hydrolase</keyword>
<dbReference type="EC" id="3.5.2.9" evidence="5"/>
<dbReference type="PANTHER" id="PTHR34698:SF2">
    <property type="entry name" value="5-OXOPROLINASE SUBUNIT B"/>
    <property type="match status" value="1"/>
</dbReference>
<dbReference type="SUPFAM" id="SSF160467">
    <property type="entry name" value="PH0987 N-terminal domain-like"/>
    <property type="match status" value="1"/>
</dbReference>
<dbReference type="SUPFAM" id="SSF50891">
    <property type="entry name" value="Cyclophilin-like"/>
    <property type="match status" value="1"/>
</dbReference>
<evidence type="ECO:0000256" key="1">
    <source>
        <dbReference type="ARBA" id="ARBA00022741"/>
    </source>
</evidence>
<dbReference type="SMART" id="SM00796">
    <property type="entry name" value="AHS1"/>
    <property type="match status" value="1"/>
</dbReference>
<name>A0A3S3SGA2_9BACI</name>
<dbReference type="RefSeq" id="WP_127742638.1">
    <property type="nucleotide sequence ID" value="NZ_CAJCKN010000085.1"/>
</dbReference>
<organism evidence="5 6">
    <name type="scientific">Niallia taxi</name>
    <dbReference type="NCBI Taxonomy" id="2499688"/>
    <lineage>
        <taxon>Bacteria</taxon>
        <taxon>Bacillati</taxon>
        <taxon>Bacillota</taxon>
        <taxon>Bacilli</taxon>
        <taxon>Bacillales</taxon>
        <taxon>Bacillaceae</taxon>
        <taxon>Niallia</taxon>
    </lineage>
</organism>
<evidence type="ECO:0000259" key="4">
    <source>
        <dbReference type="SMART" id="SM00796"/>
    </source>
</evidence>
<dbReference type="GO" id="GO:0005524">
    <property type="term" value="F:ATP binding"/>
    <property type="evidence" value="ECO:0007669"/>
    <property type="project" value="UniProtKB-KW"/>
</dbReference>
<dbReference type="Pfam" id="PF02682">
    <property type="entry name" value="CT_C_D"/>
    <property type="match status" value="1"/>
</dbReference>
<reference evidence="5 6" key="1">
    <citation type="submission" date="2019-01" db="EMBL/GenBank/DDBJ databases">
        <title>Bacillus sp. M5HDSG1-1, whole genome shotgun sequence.</title>
        <authorList>
            <person name="Tuo L."/>
        </authorList>
    </citation>
    <scope>NUCLEOTIDE SEQUENCE [LARGE SCALE GENOMIC DNA]</scope>
    <source>
        <strain evidence="5 6">M5HDSG1-1</strain>
    </source>
</reference>
<dbReference type="Gene3D" id="3.30.1360.40">
    <property type="match status" value="1"/>
</dbReference>
<dbReference type="PANTHER" id="PTHR34698">
    <property type="entry name" value="5-OXOPROLINASE SUBUNIT B"/>
    <property type="match status" value="1"/>
</dbReference>
<evidence type="ECO:0000256" key="2">
    <source>
        <dbReference type="ARBA" id="ARBA00022801"/>
    </source>
</evidence>
<comment type="caution">
    <text evidence="5">The sequence shown here is derived from an EMBL/GenBank/DDBJ whole genome shotgun (WGS) entry which is preliminary data.</text>
</comment>
<dbReference type="AlphaFoldDB" id="A0A3S3SGA2"/>
<sequence>MGQNIIGSLRHINIKPLGDSAIIVQFGTDISPEVHLKVKAFSEQLDKDPFCGLVEYVPAFTSVTVFYHPLTVYQMYKGEGSKEKLSPYKIVHSIIEKRLEKLQAPLANEQRVVEIPVCYDGELGPDLQAVADYHSLSTTEVIEIHSKAEYLVFMIGFAPGFPYLGGMSEQIATPRHTSPRLSIPAGSVGIAGMQTGVYPISTPGGWQIIGRTPVDLFYPDRNPPSLLQSGDIVRFMPISIEEYNGYKETLV</sequence>
<keyword evidence="1" id="KW-0547">Nucleotide-binding</keyword>
<evidence type="ECO:0000256" key="3">
    <source>
        <dbReference type="ARBA" id="ARBA00022840"/>
    </source>
</evidence>
<dbReference type="EMBL" id="RZTZ01000023">
    <property type="protein sequence ID" value="RVT56678.1"/>
    <property type="molecule type" value="Genomic_DNA"/>
</dbReference>
<keyword evidence="6" id="KW-1185">Reference proteome</keyword>
<dbReference type="GO" id="GO:0017168">
    <property type="term" value="F:5-oxoprolinase (ATP-hydrolyzing) activity"/>
    <property type="evidence" value="ECO:0007669"/>
    <property type="project" value="UniProtKB-EC"/>
</dbReference>
<gene>
    <name evidence="5" type="primary">pxpB</name>
    <name evidence="5" type="ORF">EM808_26780</name>
</gene>
<proteinExistence type="predicted"/>
<dbReference type="InterPro" id="IPR029000">
    <property type="entry name" value="Cyclophilin-like_dom_sf"/>
</dbReference>